<dbReference type="GO" id="GO:0046872">
    <property type="term" value="F:metal ion binding"/>
    <property type="evidence" value="ECO:0007669"/>
    <property type="project" value="UniProtKB-KW"/>
</dbReference>
<evidence type="ECO:0000256" key="10">
    <source>
        <dbReference type="ARBA" id="ARBA00023239"/>
    </source>
</evidence>
<dbReference type="Pfam" id="PF00475">
    <property type="entry name" value="IGPD"/>
    <property type="match status" value="1"/>
</dbReference>
<dbReference type="InterPro" id="IPR000807">
    <property type="entry name" value="ImidazoleglycerolP_deHydtase"/>
</dbReference>
<evidence type="ECO:0000256" key="12">
    <source>
        <dbReference type="ARBA" id="ARBA00049158"/>
    </source>
</evidence>
<evidence type="ECO:0000256" key="13">
    <source>
        <dbReference type="HAMAP-Rule" id="MF_00076"/>
    </source>
</evidence>
<dbReference type="Pfam" id="PF13242">
    <property type="entry name" value="Hydrolase_like"/>
    <property type="match status" value="1"/>
</dbReference>
<protein>
    <recommendedName>
        <fullName evidence="3 13">Imidazoleglycerol-phosphate dehydratase</fullName>
        <shortName evidence="13">IGPD</shortName>
        <ecNumber evidence="13">4.2.1.19</ecNumber>
    </recommendedName>
</protein>
<dbReference type="InterPro" id="IPR023214">
    <property type="entry name" value="HAD_sf"/>
</dbReference>
<keyword evidence="10 13" id="KW-0456">Lyase</keyword>
<dbReference type="NCBIfam" id="NF003937">
    <property type="entry name" value="PRK05446.1"/>
    <property type="match status" value="1"/>
</dbReference>
<keyword evidence="7" id="KW-0378">Hydrolase</keyword>
<dbReference type="Proteomes" id="UP000263619">
    <property type="component" value="Chromosome"/>
</dbReference>
<dbReference type="EMBL" id="AP014608">
    <property type="protein sequence ID" value="BBA17144.1"/>
    <property type="molecule type" value="Genomic_DNA"/>
</dbReference>
<dbReference type="FunFam" id="3.30.230.40:FF:000003">
    <property type="entry name" value="Imidazoleglycerol-phosphate dehydratase HisB"/>
    <property type="match status" value="1"/>
</dbReference>
<evidence type="ECO:0000256" key="1">
    <source>
        <dbReference type="ARBA" id="ARBA00001946"/>
    </source>
</evidence>
<evidence type="ECO:0000313" key="14">
    <source>
        <dbReference type="EMBL" id="BBA17144.1"/>
    </source>
</evidence>
<dbReference type="PANTHER" id="PTHR23133">
    <property type="entry name" value="IMIDAZOLEGLYCEROL-PHOSPHATE DEHYDRATASE HIS7"/>
    <property type="match status" value="1"/>
</dbReference>
<dbReference type="InterPro" id="IPR006549">
    <property type="entry name" value="HAD-SF_hydro_IIIA"/>
</dbReference>
<evidence type="ECO:0000256" key="3">
    <source>
        <dbReference type="ARBA" id="ARBA00016664"/>
    </source>
</evidence>
<dbReference type="InterPro" id="IPR005954">
    <property type="entry name" value="HisB_N"/>
</dbReference>
<dbReference type="NCBIfam" id="NF002114">
    <property type="entry name" value="PRK00951.2-4"/>
    <property type="match status" value="1"/>
</dbReference>
<keyword evidence="5 13" id="KW-0028">Amino-acid biosynthesis</keyword>
<dbReference type="InterPro" id="IPR020565">
    <property type="entry name" value="ImidazoleglycerP_deHydtase_CS"/>
</dbReference>
<dbReference type="GO" id="GO:0000105">
    <property type="term" value="P:L-histidine biosynthetic process"/>
    <property type="evidence" value="ECO:0007669"/>
    <property type="project" value="UniProtKB-UniRule"/>
</dbReference>
<dbReference type="SUPFAM" id="SSF54211">
    <property type="entry name" value="Ribosomal protein S5 domain 2-like"/>
    <property type="match status" value="2"/>
</dbReference>
<dbReference type="InterPro" id="IPR038494">
    <property type="entry name" value="IGPD_sf"/>
</dbReference>
<evidence type="ECO:0000256" key="11">
    <source>
        <dbReference type="ARBA" id="ARBA00023268"/>
    </source>
</evidence>
<dbReference type="EC" id="4.2.1.19" evidence="13"/>
<dbReference type="UniPathway" id="UPA00031">
    <property type="reaction ID" value="UER00011"/>
</dbReference>
<proteinExistence type="inferred from homology"/>
<keyword evidence="6" id="KW-0479">Metal-binding</keyword>
<dbReference type="NCBIfam" id="TIGR01662">
    <property type="entry name" value="HAD-SF-IIIA"/>
    <property type="match status" value="1"/>
</dbReference>
<dbReference type="Gene3D" id="3.40.50.1000">
    <property type="entry name" value="HAD superfamily/HAD-like"/>
    <property type="match status" value="1"/>
</dbReference>
<evidence type="ECO:0000256" key="4">
    <source>
        <dbReference type="ARBA" id="ARBA00022490"/>
    </source>
</evidence>
<evidence type="ECO:0000256" key="8">
    <source>
        <dbReference type="ARBA" id="ARBA00022842"/>
    </source>
</evidence>
<evidence type="ECO:0000256" key="2">
    <source>
        <dbReference type="ARBA" id="ARBA00005047"/>
    </source>
</evidence>
<comment type="similarity">
    <text evidence="13">Belongs to the imidazoleglycerol-phosphate dehydratase family.</text>
</comment>
<comment type="pathway">
    <text evidence="2 13">Amino-acid biosynthesis; L-histidine biosynthesis; L-histidine from 5-phospho-alpha-D-ribose 1-diphosphate: step 6/9.</text>
</comment>
<name>A0A224AJV8_9FLAO</name>
<dbReference type="NCBIfam" id="NF002111">
    <property type="entry name" value="PRK00951.2-1"/>
    <property type="match status" value="1"/>
</dbReference>
<keyword evidence="8" id="KW-0460">Magnesium</keyword>
<gene>
    <name evidence="13 14" type="primary">hisB</name>
    <name evidence="14" type="ORF">STAT_208</name>
</gene>
<dbReference type="InterPro" id="IPR006543">
    <property type="entry name" value="Histidinol-phos"/>
</dbReference>
<evidence type="ECO:0000256" key="5">
    <source>
        <dbReference type="ARBA" id="ARBA00022605"/>
    </source>
</evidence>
<dbReference type="Gene3D" id="3.30.230.40">
    <property type="entry name" value="Imidazole glycerol phosphate dehydratase, domain 1"/>
    <property type="match status" value="2"/>
</dbReference>
<keyword evidence="9 13" id="KW-0368">Histidine biosynthesis</keyword>
<accession>A0A224AJV8</accession>
<comment type="subcellular location">
    <subcellularLocation>
        <location evidence="13">Cytoplasm</location>
    </subcellularLocation>
</comment>
<evidence type="ECO:0000256" key="7">
    <source>
        <dbReference type="ARBA" id="ARBA00022801"/>
    </source>
</evidence>
<keyword evidence="4 13" id="KW-0963">Cytoplasm</keyword>
<dbReference type="PROSITE" id="PS00955">
    <property type="entry name" value="IGP_DEHYDRATASE_2"/>
    <property type="match status" value="1"/>
</dbReference>
<dbReference type="GO" id="GO:0004424">
    <property type="term" value="F:imidazoleglycerol-phosphate dehydratase activity"/>
    <property type="evidence" value="ECO:0007669"/>
    <property type="project" value="UniProtKB-UniRule"/>
</dbReference>
<dbReference type="FunFam" id="3.30.230.40:FF:000001">
    <property type="entry name" value="Imidazoleglycerol-phosphate dehydratase HisB"/>
    <property type="match status" value="1"/>
</dbReference>
<dbReference type="HAMAP" id="MF_00076">
    <property type="entry name" value="HisB"/>
    <property type="match status" value="1"/>
</dbReference>
<dbReference type="PROSITE" id="PS00954">
    <property type="entry name" value="IGP_DEHYDRATASE_1"/>
    <property type="match status" value="1"/>
</dbReference>
<dbReference type="AlphaFoldDB" id="A0A224AJV8"/>
<evidence type="ECO:0000256" key="9">
    <source>
        <dbReference type="ARBA" id="ARBA00023102"/>
    </source>
</evidence>
<dbReference type="SUPFAM" id="SSF56784">
    <property type="entry name" value="HAD-like"/>
    <property type="match status" value="1"/>
</dbReference>
<evidence type="ECO:0000313" key="15">
    <source>
        <dbReference type="Proteomes" id="UP000263619"/>
    </source>
</evidence>
<dbReference type="PANTHER" id="PTHR23133:SF2">
    <property type="entry name" value="IMIDAZOLEGLYCEROL-PHOSPHATE DEHYDRATASE"/>
    <property type="match status" value="1"/>
</dbReference>
<comment type="catalytic activity">
    <reaction evidence="12">
        <text>L-histidinol phosphate + H2O = L-histidinol + phosphate</text>
        <dbReference type="Rhea" id="RHEA:14465"/>
        <dbReference type="ChEBI" id="CHEBI:15377"/>
        <dbReference type="ChEBI" id="CHEBI:43474"/>
        <dbReference type="ChEBI" id="CHEBI:57699"/>
        <dbReference type="ChEBI" id="CHEBI:57980"/>
        <dbReference type="EC" id="3.1.3.15"/>
    </reaction>
</comment>
<dbReference type="GO" id="GO:0004401">
    <property type="term" value="F:histidinol-phosphatase activity"/>
    <property type="evidence" value="ECO:0007669"/>
    <property type="project" value="UniProtKB-EC"/>
</dbReference>
<dbReference type="NCBIfam" id="TIGR01261">
    <property type="entry name" value="hisB_Nterm"/>
    <property type="match status" value="1"/>
</dbReference>
<keyword evidence="15" id="KW-1185">Reference proteome</keyword>
<dbReference type="InterPro" id="IPR020568">
    <property type="entry name" value="Ribosomal_Su5_D2-typ_SF"/>
</dbReference>
<organism evidence="14 15">
    <name type="scientific">Blattabacterium cuenoti STAT</name>
    <dbReference type="NCBI Taxonomy" id="1457030"/>
    <lineage>
        <taxon>Bacteria</taxon>
        <taxon>Pseudomonadati</taxon>
        <taxon>Bacteroidota</taxon>
        <taxon>Flavobacteriia</taxon>
        <taxon>Flavobacteriales</taxon>
        <taxon>Blattabacteriaceae</taxon>
        <taxon>Blattabacterium</taxon>
    </lineage>
</organism>
<comment type="catalytic activity">
    <reaction evidence="13">
        <text>D-erythro-1-(imidazol-4-yl)glycerol 3-phosphate = 3-(imidazol-4-yl)-2-oxopropyl phosphate + H2O</text>
        <dbReference type="Rhea" id="RHEA:11040"/>
        <dbReference type="ChEBI" id="CHEBI:15377"/>
        <dbReference type="ChEBI" id="CHEBI:57766"/>
        <dbReference type="ChEBI" id="CHEBI:58278"/>
        <dbReference type="EC" id="4.2.1.19"/>
    </reaction>
</comment>
<dbReference type="GO" id="GO:0005737">
    <property type="term" value="C:cytoplasm"/>
    <property type="evidence" value="ECO:0007669"/>
    <property type="project" value="UniProtKB-SubCell"/>
</dbReference>
<comment type="cofactor">
    <cofactor evidence="1">
        <name>Mg(2+)</name>
        <dbReference type="ChEBI" id="CHEBI:18420"/>
    </cofactor>
</comment>
<evidence type="ECO:0000256" key="6">
    <source>
        <dbReference type="ARBA" id="ARBA00022723"/>
    </source>
</evidence>
<dbReference type="InterPro" id="IPR036412">
    <property type="entry name" value="HAD-like_sf"/>
</dbReference>
<dbReference type="NCBIfam" id="TIGR01656">
    <property type="entry name" value="Histidinol-ppas"/>
    <property type="match status" value="1"/>
</dbReference>
<sequence>MMKRILFIDRDGTLIQENPPTYQIDSIDQINFYPKVIFFLSKIVQELNYDLVMVSNQDGLGTDQFPDKIFWSIHNHILNILRTEGIHFNSIHIDKTFPEEKSPNRKPGTGMLKNYLKSNIYNISKSFVIGDRLTDVLLAKNIGCQSIWIKKNNHHYQKLTKEEKDYYSSINEKDLKKTISLKTDSWKKIYEYLSSITIKKYVYQRITLETNVKVCISLYGKGRSNIQTGIAFFDHLLQQIAFHSYIDLNIQTKGDLDIDDHHIIEDIGITLGESFFQVLENKIGIERYGFYFLPMDESLATIALDLGGRSQLSWKVKFLREKIGNISTEMFFHFFKSFSSSAKWNLHIHAVGKNDHHKIESIFKCFGRAIKMAIQKNFSNKIPSTKGFL</sequence>
<keyword evidence="11" id="KW-0511">Multifunctional enzyme</keyword>
<dbReference type="CDD" id="cd07914">
    <property type="entry name" value="IGPD"/>
    <property type="match status" value="1"/>
</dbReference>
<reference evidence="14 15" key="1">
    <citation type="submission" date="2014-06" db="EMBL/GenBank/DDBJ databases">
        <title>Genome sequence of the intracellular symbiont Blattabacterium cuenoti, strain STAT from the wood feeding cockroach Salganea taiwanensis taiwanensis.</title>
        <authorList>
            <person name="Kinjo Y."/>
            <person name="Ohkuma M."/>
            <person name="Tokuda G."/>
        </authorList>
    </citation>
    <scope>NUCLEOTIDE SEQUENCE [LARGE SCALE GENOMIC DNA]</scope>
    <source>
        <strain evidence="14 15">STAT</strain>
    </source>
</reference>